<evidence type="ECO:0000313" key="2">
    <source>
        <dbReference type="Proteomes" id="UP001586593"/>
    </source>
</evidence>
<comment type="caution">
    <text evidence="1">The sequence shown here is derived from an EMBL/GenBank/DDBJ whole genome shotgun (WGS) entry which is preliminary data.</text>
</comment>
<protein>
    <submittedName>
        <fullName evidence="1">Uncharacterized protein</fullName>
    </submittedName>
</protein>
<evidence type="ECO:0000313" key="1">
    <source>
        <dbReference type="EMBL" id="KAL1835120.1"/>
    </source>
</evidence>
<proteinExistence type="predicted"/>
<gene>
    <name evidence="1" type="ORF">VTK73DRAFT_6240</name>
</gene>
<keyword evidence="2" id="KW-1185">Reference proteome</keyword>
<dbReference type="EMBL" id="JAZHXJ010003500">
    <property type="protein sequence ID" value="KAL1835120.1"/>
    <property type="molecule type" value="Genomic_DNA"/>
</dbReference>
<sequence>MPQAPSGLQVATIREGATVQLTFDADPNAFAYGFFTRSLLEGDDALYVPGGYTSDVPCIGVTFLVPGAWNYEFCVVAYNGNYTSPMSECVRGPKEITSVPDCPAAVGPVGGPDPNPTVTWTQPSPTPIGGGGDGNGDGGGDIVYIDPLIWGQPDPTVFCQPPCTLVLPPWPVDGGLTTISFPPATETIEETWPETSDGLLVYASSTTTVTITLEAVTASVVNVSNIVIPTTATTTTGGVVVLLTVTSSVDPPPTTITESSHHVTWTYSAGPYPTGTAAVGPPPGRNPGTIHFSATITRAAGEAAAADSPASVPAAVRGGVAASASDA</sequence>
<accession>A0ABR3V0G8</accession>
<dbReference type="Proteomes" id="UP001586593">
    <property type="component" value="Unassembled WGS sequence"/>
</dbReference>
<organism evidence="1 2">
    <name type="scientific">Phialemonium thermophilum</name>
    <dbReference type="NCBI Taxonomy" id="223376"/>
    <lineage>
        <taxon>Eukaryota</taxon>
        <taxon>Fungi</taxon>
        <taxon>Dikarya</taxon>
        <taxon>Ascomycota</taxon>
        <taxon>Pezizomycotina</taxon>
        <taxon>Sordariomycetes</taxon>
        <taxon>Sordariomycetidae</taxon>
        <taxon>Cephalothecales</taxon>
        <taxon>Cephalothecaceae</taxon>
        <taxon>Phialemonium</taxon>
    </lineage>
</organism>
<reference evidence="1 2" key="1">
    <citation type="journal article" date="2024" name="Commun. Biol.">
        <title>Comparative genomic analysis of thermophilic fungi reveals convergent evolutionary adaptations and gene losses.</title>
        <authorList>
            <person name="Steindorff A.S."/>
            <person name="Aguilar-Pontes M.V."/>
            <person name="Robinson A.J."/>
            <person name="Andreopoulos B."/>
            <person name="LaButti K."/>
            <person name="Kuo A."/>
            <person name="Mondo S."/>
            <person name="Riley R."/>
            <person name="Otillar R."/>
            <person name="Haridas S."/>
            <person name="Lipzen A."/>
            <person name="Grimwood J."/>
            <person name="Schmutz J."/>
            <person name="Clum A."/>
            <person name="Reid I.D."/>
            <person name="Moisan M.C."/>
            <person name="Butler G."/>
            <person name="Nguyen T.T.M."/>
            <person name="Dewar K."/>
            <person name="Conant G."/>
            <person name="Drula E."/>
            <person name="Henrissat B."/>
            <person name="Hansel C."/>
            <person name="Singer S."/>
            <person name="Hutchinson M.I."/>
            <person name="de Vries R.P."/>
            <person name="Natvig D.O."/>
            <person name="Powell A.J."/>
            <person name="Tsang A."/>
            <person name="Grigoriev I.V."/>
        </authorList>
    </citation>
    <scope>NUCLEOTIDE SEQUENCE [LARGE SCALE GENOMIC DNA]</scope>
    <source>
        <strain evidence="1 2">ATCC 24622</strain>
    </source>
</reference>
<name>A0ABR3V0G8_9PEZI</name>